<evidence type="ECO:0000313" key="3">
    <source>
        <dbReference type="EMBL" id="SCF11892.1"/>
    </source>
</evidence>
<dbReference type="AlphaFoldDB" id="A0A1C4XU09"/>
<reference evidence="4" key="1">
    <citation type="submission" date="2016-06" db="EMBL/GenBank/DDBJ databases">
        <authorList>
            <person name="Varghese N."/>
            <person name="Submissions Spin"/>
        </authorList>
    </citation>
    <scope>NUCLEOTIDE SEQUENCE [LARGE SCALE GENOMIC DNA]</scope>
    <source>
        <strain evidence="4">DSM 43909</strain>
    </source>
</reference>
<comment type="similarity">
    <text evidence="1">Belongs to the universal stress protein A family.</text>
</comment>
<sequence length="129" mass="13265">MSVLVAYLPTAEGEAAFTAAVAEAGRRHERLVLVNTARAGAAVSTAVASEATVEALVARATAAGVEIEIRQDAHAGDVAEEVVRVADEVDASVIVIGLRRRSPVGKLFLGSAAQSILLQADRPVLAVKP</sequence>
<dbReference type="OrthoDB" id="5419113at2"/>
<accession>A0A1C4XU09</accession>
<evidence type="ECO:0000256" key="1">
    <source>
        <dbReference type="ARBA" id="ARBA00008791"/>
    </source>
</evidence>
<evidence type="ECO:0000313" key="4">
    <source>
        <dbReference type="Proteomes" id="UP000198242"/>
    </source>
</evidence>
<dbReference type="RefSeq" id="WP_089007287.1">
    <property type="nucleotide sequence ID" value="NZ_LT607411.1"/>
</dbReference>
<feature type="domain" description="UspA" evidence="2">
    <location>
        <begin position="2"/>
        <end position="128"/>
    </location>
</feature>
<proteinExistence type="inferred from homology"/>
<dbReference type="SUPFAM" id="SSF52402">
    <property type="entry name" value="Adenine nucleotide alpha hydrolases-like"/>
    <property type="match status" value="1"/>
</dbReference>
<evidence type="ECO:0000259" key="2">
    <source>
        <dbReference type="Pfam" id="PF00582"/>
    </source>
</evidence>
<keyword evidence="4" id="KW-1185">Reference proteome</keyword>
<name>A0A1C4XU09_MICVI</name>
<dbReference type="PANTHER" id="PTHR46268">
    <property type="entry name" value="STRESS RESPONSE PROTEIN NHAX"/>
    <property type="match status" value="1"/>
</dbReference>
<dbReference type="PANTHER" id="PTHR46268:SF6">
    <property type="entry name" value="UNIVERSAL STRESS PROTEIN UP12"/>
    <property type="match status" value="1"/>
</dbReference>
<organism evidence="3 4">
    <name type="scientific">Micromonospora viridifaciens</name>
    <dbReference type="NCBI Taxonomy" id="1881"/>
    <lineage>
        <taxon>Bacteria</taxon>
        <taxon>Bacillati</taxon>
        <taxon>Actinomycetota</taxon>
        <taxon>Actinomycetes</taxon>
        <taxon>Micromonosporales</taxon>
        <taxon>Micromonosporaceae</taxon>
        <taxon>Micromonospora</taxon>
    </lineage>
</organism>
<dbReference type="InterPro" id="IPR006016">
    <property type="entry name" value="UspA"/>
</dbReference>
<protein>
    <submittedName>
        <fullName evidence="3">Universal stress protein family protein</fullName>
    </submittedName>
</protein>
<dbReference type="EMBL" id="LT607411">
    <property type="protein sequence ID" value="SCF11892.1"/>
    <property type="molecule type" value="Genomic_DNA"/>
</dbReference>
<dbReference type="Pfam" id="PF00582">
    <property type="entry name" value="Usp"/>
    <property type="match status" value="1"/>
</dbReference>
<gene>
    <name evidence="3" type="ORF">GA0074695_3600</name>
</gene>
<dbReference type="Proteomes" id="UP000198242">
    <property type="component" value="Chromosome I"/>
</dbReference>
<dbReference type="InterPro" id="IPR006015">
    <property type="entry name" value="Universal_stress_UspA"/>
</dbReference>
<dbReference type="CDD" id="cd00293">
    <property type="entry name" value="USP-like"/>
    <property type="match status" value="1"/>
</dbReference>
<dbReference type="InterPro" id="IPR014729">
    <property type="entry name" value="Rossmann-like_a/b/a_fold"/>
</dbReference>
<dbReference type="PRINTS" id="PR01438">
    <property type="entry name" value="UNVRSLSTRESS"/>
</dbReference>
<dbReference type="Gene3D" id="3.40.50.620">
    <property type="entry name" value="HUPs"/>
    <property type="match status" value="1"/>
</dbReference>